<dbReference type="CDD" id="cd07247">
    <property type="entry name" value="SgaA_N_like"/>
    <property type="match status" value="1"/>
</dbReference>
<dbReference type="AlphaFoldDB" id="A0A9X0QGQ2"/>
<protein>
    <recommendedName>
        <fullName evidence="1">VOC domain-containing protein</fullName>
    </recommendedName>
</protein>
<dbReference type="PROSITE" id="PS51819">
    <property type="entry name" value="VOC"/>
    <property type="match status" value="1"/>
</dbReference>
<name>A0A9X0QGQ2_9BACT</name>
<feature type="domain" description="VOC" evidence="1">
    <location>
        <begin position="4"/>
        <end position="119"/>
    </location>
</feature>
<reference evidence="2 3" key="1">
    <citation type="submission" date="2020-08" db="EMBL/GenBank/DDBJ databases">
        <title>Genomic Encyclopedia of Type Strains, Phase IV (KMG-V): Genome sequencing to study the core and pangenomes of soil and plant-associated prokaryotes.</title>
        <authorList>
            <person name="Whitman W."/>
        </authorList>
    </citation>
    <scope>NUCLEOTIDE SEQUENCE [LARGE SCALE GENOMIC DNA]</scope>
    <source>
        <strain evidence="2 3">X5P2</strain>
    </source>
</reference>
<dbReference type="RefSeq" id="WP_183978849.1">
    <property type="nucleotide sequence ID" value="NZ_JACHEB010000008.1"/>
</dbReference>
<dbReference type="InterPro" id="IPR004360">
    <property type="entry name" value="Glyas_Fos-R_dOase_dom"/>
</dbReference>
<dbReference type="InterPro" id="IPR037523">
    <property type="entry name" value="VOC_core"/>
</dbReference>
<keyword evidence="3" id="KW-1185">Reference proteome</keyword>
<dbReference type="EMBL" id="JACHEB010000008">
    <property type="protein sequence ID" value="MBB5329908.1"/>
    <property type="molecule type" value="Genomic_DNA"/>
</dbReference>
<accession>A0A9X0QGQ2</accession>
<dbReference type="PANTHER" id="PTHR33993">
    <property type="entry name" value="GLYOXALASE-RELATED"/>
    <property type="match status" value="1"/>
</dbReference>
<dbReference type="InterPro" id="IPR029068">
    <property type="entry name" value="Glyas_Bleomycin-R_OHBP_Dase"/>
</dbReference>
<dbReference type="InterPro" id="IPR052164">
    <property type="entry name" value="Anthracycline_SecMetBiosynth"/>
</dbReference>
<gene>
    <name evidence="2" type="ORF">HDF14_003537</name>
</gene>
<proteinExistence type="predicted"/>
<dbReference type="Proteomes" id="UP000535182">
    <property type="component" value="Unassembled WGS sequence"/>
</dbReference>
<dbReference type="Gene3D" id="3.10.180.10">
    <property type="entry name" value="2,3-Dihydroxybiphenyl 1,2-Dioxygenase, domain 1"/>
    <property type="match status" value="1"/>
</dbReference>
<dbReference type="SUPFAM" id="SSF54593">
    <property type="entry name" value="Glyoxalase/Bleomycin resistance protein/Dihydroxybiphenyl dioxygenase"/>
    <property type="match status" value="1"/>
</dbReference>
<evidence type="ECO:0000259" key="1">
    <source>
        <dbReference type="PROSITE" id="PS51819"/>
    </source>
</evidence>
<dbReference type="PANTHER" id="PTHR33993:SF14">
    <property type="entry name" value="GB|AAF24581.1"/>
    <property type="match status" value="1"/>
</dbReference>
<comment type="caution">
    <text evidence="2">The sequence shown here is derived from an EMBL/GenBank/DDBJ whole genome shotgun (WGS) entry which is preliminary data.</text>
</comment>
<sequence>MAHPFCHMELGSTDVAKSKTFYTTMFGWNITDMDMGGGMTYSMFKPEGGGPGGGMMKHPVPGAPSSWLPYVAVDDIHAATKQAASLGAKVMKDVQEVPHTGWFSIILDPTGAALGLWQEANKS</sequence>
<dbReference type="Pfam" id="PF00903">
    <property type="entry name" value="Glyoxalase"/>
    <property type="match status" value="1"/>
</dbReference>
<evidence type="ECO:0000313" key="3">
    <source>
        <dbReference type="Proteomes" id="UP000535182"/>
    </source>
</evidence>
<evidence type="ECO:0000313" key="2">
    <source>
        <dbReference type="EMBL" id="MBB5329908.1"/>
    </source>
</evidence>
<organism evidence="2 3">
    <name type="scientific">Tunturiibacter gelidiferens</name>
    <dbReference type="NCBI Taxonomy" id="3069689"/>
    <lineage>
        <taxon>Bacteria</taxon>
        <taxon>Pseudomonadati</taxon>
        <taxon>Acidobacteriota</taxon>
        <taxon>Terriglobia</taxon>
        <taxon>Terriglobales</taxon>
        <taxon>Acidobacteriaceae</taxon>
        <taxon>Tunturiibacter</taxon>
    </lineage>
</organism>